<feature type="compositionally biased region" description="Basic residues" evidence="4">
    <location>
        <begin position="331"/>
        <end position="340"/>
    </location>
</feature>
<evidence type="ECO:0000256" key="4">
    <source>
        <dbReference type="SAM" id="MobiDB-lite"/>
    </source>
</evidence>
<sequence length="358" mass="41590">MIRLCNNRSLQLENLNIRELLENMERKFLTVTEETIRPKLKAELQEVKRRSVASSDDAHQTEQSIRMVLLGKTGNGKSATANTILGKKVFLSKISQISVTRECQKAAGEIDGCPVVVVDTPGLFDTKLSSYEVRQELLNCISMLSPGPHVFLLVLQIGRFTEEEKETVKKIKEIFGKKSGNFIIVTFTRGDELEDTSIESYIEEDCSDFVKTLIDDCGGRYHVFNNKDPKNRRQVTDLLMKIEAMLKDNGGRYYTTEMFQEAEAAIQKKVERILKEKDEDMMREREELKRKHEEEMQKVKREMEEKISKFESEKEQSMKQLKQMEEQYNKNNKKKQKNPTRTKEEQIGALFQASYKIY</sequence>
<dbReference type="GeneTree" id="ENSGT01120000271858"/>
<protein>
    <recommendedName>
        <fullName evidence="5">AIG1-type G domain-containing protein</fullName>
    </recommendedName>
</protein>
<dbReference type="Gene3D" id="3.40.50.300">
    <property type="entry name" value="P-loop containing nucleotide triphosphate hydrolases"/>
    <property type="match status" value="1"/>
</dbReference>
<proteinExistence type="inferred from homology"/>
<comment type="similarity">
    <text evidence="1">Belongs to the TRAFAC class TrmE-Era-EngA-EngB-Septin-like GTPase superfamily. AIG1/Toc34/Toc159-like paraseptin GTPase family. IAN subfamily.</text>
</comment>
<dbReference type="Pfam" id="PF04548">
    <property type="entry name" value="AIG1"/>
    <property type="match status" value="1"/>
</dbReference>
<dbReference type="PROSITE" id="PS51720">
    <property type="entry name" value="G_AIG1"/>
    <property type="match status" value="1"/>
</dbReference>
<dbReference type="PANTHER" id="PTHR10903">
    <property type="entry name" value="GTPASE, IMAP FAMILY MEMBER-RELATED"/>
    <property type="match status" value="1"/>
</dbReference>
<dbReference type="GO" id="GO:0005525">
    <property type="term" value="F:GTP binding"/>
    <property type="evidence" value="ECO:0007669"/>
    <property type="project" value="UniProtKB-KW"/>
</dbReference>
<accession>A0A3P9CIV2</accession>
<dbReference type="FunFam" id="3.40.50.300:FF:000366">
    <property type="entry name" value="GTPase, IMAP family member 2"/>
    <property type="match status" value="1"/>
</dbReference>
<keyword evidence="7" id="KW-1185">Reference proteome</keyword>
<reference evidence="6" key="1">
    <citation type="submission" date="2025-08" db="UniProtKB">
        <authorList>
            <consortium name="Ensembl"/>
        </authorList>
    </citation>
    <scope>IDENTIFICATION</scope>
</reference>
<organism evidence="6 7">
    <name type="scientific">Maylandia zebra</name>
    <name type="common">zebra mbuna</name>
    <dbReference type="NCBI Taxonomy" id="106582"/>
    <lineage>
        <taxon>Eukaryota</taxon>
        <taxon>Metazoa</taxon>
        <taxon>Chordata</taxon>
        <taxon>Craniata</taxon>
        <taxon>Vertebrata</taxon>
        <taxon>Euteleostomi</taxon>
        <taxon>Actinopterygii</taxon>
        <taxon>Neopterygii</taxon>
        <taxon>Teleostei</taxon>
        <taxon>Neoteleostei</taxon>
        <taxon>Acanthomorphata</taxon>
        <taxon>Ovalentaria</taxon>
        <taxon>Cichlomorphae</taxon>
        <taxon>Cichliformes</taxon>
        <taxon>Cichlidae</taxon>
        <taxon>African cichlids</taxon>
        <taxon>Pseudocrenilabrinae</taxon>
        <taxon>Haplochromini</taxon>
        <taxon>Maylandia</taxon>
        <taxon>Maylandia zebra complex</taxon>
    </lineage>
</organism>
<evidence type="ECO:0000259" key="5">
    <source>
        <dbReference type="PROSITE" id="PS51720"/>
    </source>
</evidence>
<dbReference type="AlphaFoldDB" id="A0A3P9CIV2"/>
<dbReference type="InterPro" id="IPR006703">
    <property type="entry name" value="G_AIG1"/>
</dbReference>
<keyword evidence="2" id="KW-0547">Nucleotide-binding</keyword>
<evidence type="ECO:0000313" key="6">
    <source>
        <dbReference type="Ensembl" id="ENSMZEP00005022082.1"/>
    </source>
</evidence>
<evidence type="ECO:0000256" key="1">
    <source>
        <dbReference type="ARBA" id="ARBA00008535"/>
    </source>
</evidence>
<feature type="compositionally biased region" description="Basic and acidic residues" evidence="4">
    <location>
        <begin position="281"/>
        <end position="328"/>
    </location>
</feature>
<keyword evidence="3" id="KW-0342">GTP-binding</keyword>
<dbReference type="Proteomes" id="UP000265160">
    <property type="component" value="Unplaced"/>
</dbReference>
<name>A0A3P9CIV2_9CICH</name>
<dbReference type="InterPro" id="IPR027417">
    <property type="entry name" value="P-loop_NTPase"/>
</dbReference>
<dbReference type="SUPFAM" id="SSF52540">
    <property type="entry name" value="P-loop containing nucleoside triphosphate hydrolases"/>
    <property type="match status" value="1"/>
</dbReference>
<dbReference type="PANTHER" id="PTHR10903:SF170">
    <property type="entry name" value="GTPASE IMAP FAMILY MEMBER 7"/>
    <property type="match status" value="1"/>
</dbReference>
<evidence type="ECO:0000313" key="7">
    <source>
        <dbReference type="Proteomes" id="UP000265160"/>
    </source>
</evidence>
<dbReference type="CDD" id="cd01852">
    <property type="entry name" value="AIG1"/>
    <property type="match status" value="1"/>
</dbReference>
<reference evidence="6" key="2">
    <citation type="submission" date="2025-09" db="UniProtKB">
        <authorList>
            <consortium name="Ensembl"/>
        </authorList>
    </citation>
    <scope>IDENTIFICATION</scope>
</reference>
<feature type="region of interest" description="Disordered" evidence="4">
    <location>
        <begin position="281"/>
        <end position="346"/>
    </location>
</feature>
<dbReference type="InterPro" id="IPR045058">
    <property type="entry name" value="GIMA/IAN/Toc"/>
</dbReference>
<feature type="domain" description="AIG1-type G" evidence="5">
    <location>
        <begin position="62"/>
        <end position="263"/>
    </location>
</feature>
<dbReference type="Ensembl" id="ENSMZET00005022817.1">
    <property type="protein sequence ID" value="ENSMZEP00005022082.1"/>
    <property type="gene ID" value="ENSMZEG00005016562.1"/>
</dbReference>
<dbReference type="STRING" id="106582.ENSMZEP00005022082"/>
<evidence type="ECO:0000256" key="3">
    <source>
        <dbReference type="ARBA" id="ARBA00023134"/>
    </source>
</evidence>
<evidence type="ECO:0000256" key="2">
    <source>
        <dbReference type="ARBA" id="ARBA00022741"/>
    </source>
</evidence>